<dbReference type="GO" id="GO:0008076">
    <property type="term" value="C:voltage-gated potassium channel complex"/>
    <property type="evidence" value="ECO:0007669"/>
    <property type="project" value="InterPro"/>
</dbReference>
<evidence type="ECO:0000256" key="1">
    <source>
        <dbReference type="ARBA" id="ARBA00004651"/>
    </source>
</evidence>
<keyword evidence="11 13" id="KW-0472">Membrane</keyword>
<dbReference type="Proteomes" id="UP000694388">
    <property type="component" value="Unplaced"/>
</dbReference>
<dbReference type="FunFam" id="1.10.287.70:FF:000005">
    <property type="entry name" value="potassium voltage-gated channel subfamily G member 1"/>
    <property type="match status" value="1"/>
</dbReference>
<evidence type="ECO:0000256" key="8">
    <source>
        <dbReference type="ARBA" id="ARBA00022958"/>
    </source>
</evidence>
<dbReference type="InterPro" id="IPR011333">
    <property type="entry name" value="SKP1/BTB/POZ_sf"/>
</dbReference>
<dbReference type="FunFam" id="3.30.710.10:FF:000019">
    <property type="entry name" value="Potassium voltage-gated channel, subfamily G, member 1"/>
    <property type="match status" value="1"/>
</dbReference>
<dbReference type="Pfam" id="PF02214">
    <property type="entry name" value="BTB_2"/>
    <property type="match status" value="1"/>
</dbReference>
<keyword evidence="2" id="KW-0813">Transport</keyword>
<dbReference type="SUPFAM" id="SSF54695">
    <property type="entry name" value="POZ domain"/>
    <property type="match status" value="1"/>
</dbReference>
<dbReference type="GeneTree" id="ENSGT00940000160858"/>
<evidence type="ECO:0000256" key="10">
    <source>
        <dbReference type="ARBA" id="ARBA00023065"/>
    </source>
</evidence>
<evidence type="ECO:0000256" key="5">
    <source>
        <dbReference type="ARBA" id="ARBA00022692"/>
    </source>
</evidence>
<evidence type="ECO:0000256" key="2">
    <source>
        <dbReference type="ARBA" id="ARBA00022448"/>
    </source>
</evidence>
<dbReference type="InterPro" id="IPR000210">
    <property type="entry name" value="BTB/POZ_dom"/>
</dbReference>
<keyword evidence="5 13" id="KW-0812">Transmembrane</keyword>
<dbReference type="FunFam" id="1.20.120.350:FF:000024">
    <property type="entry name" value="Potassium voltage-gated channel subfamily G member 1"/>
    <property type="match status" value="1"/>
</dbReference>
<dbReference type="PANTHER" id="PTHR11537:SF90">
    <property type="entry name" value="POTASSIUM VOLTAGE-GATED CHANNEL SUBFAMILY G MEMBER 2"/>
    <property type="match status" value="1"/>
</dbReference>
<dbReference type="PRINTS" id="PR01491">
    <property type="entry name" value="KVCHANNEL"/>
</dbReference>
<keyword evidence="10" id="KW-0406">Ion transport</keyword>
<organism evidence="15 16">
    <name type="scientific">Eptatretus burgeri</name>
    <name type="common">Inshore hagfish</name>
    <dbReference type="NCBI Taxonomy" id="7764"/>
    <lineage>
        <taxon>Eukaryota</taxon>
        <taxon>Metazoa</taxon>
        <taxon>Chordata</taxon>
        <taxon>Craniata</taxon>
        <taxon>Vertebrata</taxon>
        <taxon>Cyclostomata</taxon>
        <taxon>Myxini</taxon>
        <taxon>Myxiniformes</taxon>
        <taxon>Myxinidae</taxon>
        <taxon>Eptatretinae</taxon>
        <taxon>Eptatretus</taxon>
    </lineage>
</organism>
<keyword evidence="4" id="KW-0633">Potassium transport</keyword>
<evidence type="ECO:0000256" key="9">
    <source>
        <dbReference type="ARBA" id="ARBA00022989"/>
    </source>
</evidence>
<protein>
    <submittedName>
        <fullName evidence="15">Potassium voltage-gated channel, subfamily G, member 2</fullName>
    </submittedName>
</protein>
<keyword evidence="12" id="KW-0407">Ion channel</keyword>
<accession>A0A8C4QFD4</accession>
<keyword evidence="9 13" id="KW-1133">Transmembrane helix</keyword>
<sequence>MPILTGANDGDYSELDSYSTSPVILHHWGPSQPPRTTVKGQHYRRARYVQDSHAPDSRNAHGARSQGVVLNVGGFRYVVPVSTLADFPSSRLGRLCSCRSLDALLELCDDYDVARNEFFFDRHPGAFRAIMSFLRAGRLRSAREMCALAFRDELRYWGVDEAALEVCCRQRLLRVEEDVLENQREVEGVLWDAGTTSNPKITEGVQGDGESRRLSQLMEQLRDMVEDPQSGLPGKVFACLSIIFVAITAVSLCLSTMPDLRAEEDKGECSQKCYNIFVVETVCVAWFSFEFLLRLIQARSKWQFVRDPLNAIDVAAILPFYVTLIVNAVPAETDNGRSIGGGGSSYLEKVGLLLRVMRALRILYVMRLARHSLGLQTLGLTIRRCTRELGLLLLFMCVAMALFAPLVFLAETELSGGSSDEDEGQGLHKEAEQSNIHDFSSIPTCYWWAIISMTTVGYGDMVPRSIAGQVVALSSILSGILLMAFPVTSIFHTFSRVYIELREGQLRRNLQELTHPPPVPFVPGPFKATVNDSLQDSDCFDAHTSLIPPSYGENRL</sequence>
<dbReference type="PRINTS" id="PR01494">
    <property type="entry name" value="KV9CHANNEL"/>
</dbReference>
<evidence type="ECO:0000256" key="7">
    <source>
        <dbReference type="ARBA" id="ARBA00022882"/>
    </source>
</evidence>
<evidence type="ECO:0000256" key="12">
    <source>
        <dbReference type="ARBA" id="ARBA00023303"/>
    </source>
</evidence>
<feature type="domain" description="BTB" evidence="14">
    <location>
        <begin position="66"/>
        <end position="175"/>
    </location>
</feature>
<feature type="transmembrane region" description="Helical" evidence="13">
    <location>
        <begin position="236"/>
        <end position="257"/>
    </location>
</feature>
<dbReference type="GO" id="GO:0001508">
    <property type="term" value="P:action potential"/>
    <property type="evidence" value="ECO:0007669"/>
    <property type="project" value="TreeGrafter"/>
</dbReference>
<dbReference type="Gene3D" id="1.20.120.350">
    <property type="entry name" value="Voltage-gated potassium channels. Chain C"/>
    <property type="match status" value="1"/>
</dbReference>
<feature type="transmembrane region" description="Helical" evidence="13">
    <location>
        <begin position="308"/>
        <end position="330"/>
    </location>
</feature>
<dbReference type="GO" id="GO:0051260">
    <property type="term" value="P:protein homooligomerization"/>
    <property type="evidence" value="ECO:0007669"/>
    <property type="project" value="InterPro"/>
</dbReference>
<feature type="transmembrane region" description="Helical" evidence="13">
    <location>
        <begin position="466"/>
        <end position="487"/>
    </location>
</feature>
<dbReference type="Gene3D" id="1.10.287.70">
    <property type="match status" value="1"/>
</dbReference>
<evidence type="ECO:0000256" key="4">
    <source>
        <dbReference type="ARBA" id="ARBA00022538"/>
    </source>
</evidence>
<dbReference type="InterPro" id="IPR005821">
    <property type="entry name" value="Ion_trans_dom"/>
</dbReference>
<dbReference type="InterPro" id="IPR003968">
    <property type="entry name" value="K_chnl_volt-dep_Kv"/>
</dbReference>
<dbReference type="InterPro" id="IPR003971">
    <property type="entry name" value="K_chnl_volt-dep_Kv5/Kv9"/>
</dbReference>
<dbReference type="PANTHER" id="PTHR11537">
    <property type="entry name" value="VOLTAGE-GATED POTASSIUM CHANNEL"/>
    <property type="match status" value="1"/>
</dbReference>
<dbReference type="InterPro" id="IPR028325">
    <property type="entry name" value="VG_K_chnl"/>
</dbReference>
<dbReference type="Ensembl" id="ENSEBUT00000014744.1">
    <property type="protein sequence ID" value="ENSEBUP00000014168.1"/>
    <property type="gene ID" value="ENSEBUG00000008935.1"/>
</dbReference>
<evidence type="ECO:0000256" key="11">
    <source>
        <dbReference type="ARBA" id="ARBA00023136"/>
    </source>
</evidence>
<keyword evidence="8" id="KW-0630">Potassium</keyword>
<evidence type="ECO:0000256" key="13">
    <source>
        <dbReference type="SAM" id="Phobius"/>
    </source>
</evidence>
<dbReference type="PRINTS" id="PR00169">
    <property type="entry name" value="KCHANNEL"/>
</dbReference>
<dbReference type="SUPFAM" id="SSF81324">
    <property type="entry name" value="Voltage-gated potassium channels"/>
    <property type="match status" value="1"/>
</dbReference>
<evidence type="ECO:0000313" key="15">
    <source>
        <dbReference type="Ensembl" id="ENSEBUP00000014168.1"/>
    </source>
</evidence>
<dbReference type="InterPro" id="IPR027359">
    <property type="entry name" value="Volt_channel_dom_sf"/>
</dbReference>
<keyword evidence="6" id="KW-0631">Potassium channel</keyword>
<keyword evidence="7" id="KW-0851">Voltage-gated channel</keyword>
<keyword evidence="3" id="KW-1003">Cell membrane</keyword>
<dbReference type="InterPro" id="IPR003131">
    <property type="entry name" value="T1-type_BTB"/>
</dbReference>
<name>A0A8C4QFD4_EPTBU</name>
<reference evidence="15" key="2">
    <citation type="submission" date="2025-09" db="UniProtKB">
        <authorList>
            <consortium name="Ensembl"/>
        </authorList>
    </citation>
    <scope>IDENTIFICATION</scope>
</reference>
<dbReference type="Pfam" id="PF00520">
    <property type="entry name" value="Ion_trans"/>
    <property type="match status" value="1"/>
</dbReference>
<dbReference type="AlphaFoldDB" id="A0A8C4QFD4"/>
<dbReference type="GO" id="GO:0015459">
    <property type="term" value="F:potassium channel regulator activity"/>
    <property type="evidence" value="ECO:0007669"/>
    <property type="project" value="UniProtKB-ARBA"/>
</dbReference>
<dbReference type="Gene3D" id="3.30.710.10">
    <property type="entry name" value="Potassium Channel Kv1.1, Chain A"/>
    <property type="match status" value="1"/>
</dbReference>
<proteinExistence type="predicted"/>
<evidence type="ECO:0000256" key="3">
    <source>
        <dbReference type="ARBA" id="ARBA00022475"/>
    </source>
</evidence>
<dbReference type="SMART" id="SM00225">
    <property type="entry name" value="BTB"/>
    <property type="match status" value="1"/>
</dbReference>
<keyword evidence="16" id="KW-1185">Reference proteome</keyword>
<feature type="transmembrane region" description="Helical" evidence="13">
    <location>
        <begin position="277"/>
        <end position="296"/>
    </location>
</feature>
<evidence type="ECO:0000256" key="6">
    <source>
        <dbReference type="ARBA" id="ARBA00022826"/>
    </source>
</evidence>
<evidence type="ECO:0000259" key="14">
    <source>
        <dbReference type="SMART" id="SM00225"/>
    </source>
</evidence>
<evidence type="ECO:0000313" key="16">
    <source>
        <dbReference type="Proteomes" id="UP000694388"/>
    </source>
</evidence>
<comment type="subcellular location">
    <subcellularLocation>
        <location evidence="1">Cell membrane</location>
        <topology evidence="1">Multi-pass membrane protein</topology>
    </subcellularLocation>
</comment>
<reference evidence="15" key="1">
    <citation type="submission" date="2025-08" db="UniProtKB">
        <authorList>
            <consortium name="Ensembl"/>
        </authorList>
    </citation>
    <scope>IDENTIFICATION</scope>
</reference>
<dbReference type="GO" id="GO:0005249">
    <property type="term" value="F:voltage-gated potassium channel activity"/>
    <property type="evidence" value="ECO:0007669"/>
    <property type="project" value="InterPro"/>
</dbReference>
<feature type="transmembrane region" description="Helical" evidence="13">
    <location>
        <begin position="389"/>
        <end position="410"/>
    </location>
</feature>